<evidence type="ECO:0000259" key="1">
    <source>
        <dbReference type="Pfam" id="PF00144"/>
    </source>
</evidence>
<protein>
    <submittedName>
        <fullName evidence="2">Serine hydrolase domain-containing protein</fullName>
        <ecNumber evidence="2">3.1.1.103</ecNumber>
    </submittedName>
</protein>
<keyword evidence="3" id="KW-1185">Reference proteome</keyword>
<dbReference type="GO" id="GO:0016787">
    <property type="term" value="F:hydrolase activity"/>
    <property type="evidence" value="ECO:0007669"/>
    <property type="project" value="UniProtKB-KW"/>
</dbReference>
<dbReference type="EMBL" id="CP126970">
    <property type="protein sequence ID" value="WIM69450.1"/>
    <property type="molecule type" value="Genomic_DNA"/>
</dbReference>
<dbReference type="InterPro" id="IPR001466">
    <property type="entry name" value="Beta-lactam-related"/>
</dbReference>
<reference evidence="2 3" key="1">
    <citation type="submission" date="2023-05" db="EMBL/GenBank/DDBJ databases">
        <title>Corynebacterium suedekumii sp. nov. and Corynebacterium breve sp. nov. isolated from raw cow's milk.</title>
        <authorList>
            <person name="Baer M.K."/>
            <person name="Mehl L."/>
            <person name="Hellmuth R."/>
            <person name="Marke G."/>
            <person name="Lipski A."/>
        </authorList>
    </citation>
    <scope>NUCLEOTIDE SEQUENCE [LARGE SCALE GENOMIC DNA]</scope>
    <source>
        <strain evidence="2 3">LM112</strain>
    </source>
</reference>
<dbReference type="InterPro" id="IPR050789">
    <property type="entry name" value="Diverse_Enzym_Activities"/>
</dbReference>
<dbReference type="PANTHER" id="PTHR43283:SF7">
    <property type="entry name" value="BETA-LACTAMASE-RELATED DOMAIN-CONTAINING PROTEIN"/>
    <property type="match status" value="1"/>
</dbReference>
<name>A0ABY8VIF9_9CORY</name>
<dbReference type="PANTHER" id="PTHR43283">
    <property type="entry name" value="BETA-LACTAMASE-RELATED"/>
    <property type="match status" value="1"/>
</dbReference>
<dbReference type="Gene3D" id="3.40.710.10">
    <property type="entry name" value="DD-peptidase/beta-lactamase superfamily"/>
    <property type="match status" value="1"/>
</dbReference>
<dbReference type="Proteomes" id="UP001238805">
    <property type="component" value="Chromosome"/>
</dbReference>
<keyword evidence="2" id="KW-0378">Hydrolase</keyword>
<evidence type="ECO:0000313" key="3">
    <source>
        <dbReference type="Proteomes" id="UP001238805"/>
    </source>
</evidence>
<proteinExistence type="predicted"/>
<dbReference type="RefSeq" id="WP_284874044.1">
    <property type="nucleotide sequence ID" value="NZ_CP126970.1"/>
</dbReference>
<dbReference type="SUPFAM" id="SSF56601">
    <property type="entry name" value="beta-lactamase/transpeptidase-like"/>
    <property type="match status" value="1"/>
</dbReference>
<organism evidence="2 3">
    <name type="scientific">Corynebacterium suedekumii</name>
    <dbReference type="NCBI Taxonomy" id="3049801"/>
    <lineage>
        <taxon>Bacteria</taxon>
        <taxon>Bacillati</taxon>
        <taxon>Actinomycetota</taxon>
        <taxon>Actinomycetes</taxon>
        <taxon>Mycobacteriales</taxon>
        <taxon>Corynebacteriaceae</taxon>
        <taxon>Corynebacterium</taxon>
    </lineage>
</organism>
<dbReference type="Pfam" id="PF00144">
    <property type="entry name" value="Beta-lactamase"/>
    <property type="match status" value="1"/>
</dbReference>
<sequence length="365" mass="40194">MARPRPMSRLRLRERIDAARNLPALTRDDLLAQVDTTVAAMPKLGEVAIAVAGDGWTHEFCTGAMTPDARFATGSVSKLFTHAILFRLIDDGQLSYDTPVASRVPSGSLDGLHVIASQDYGSEITVRHLVDQTSGLASWEDTKDPGGRTLVEQIVDWDRVVDVDEQMETSARVGAKFPPGQGNRAHYSDLNAELASQVAQFTTGASFQELVNRYILVPLGMEYTTFVIPGRHDYAEIRTAKHPVWISRYLSSSPGSGGIISTSRDLLTFIRAFHTGVIFDRSHIEDPVLRRIQYRPLRYGAGMMADGPSRIPRMMRRNSPVILGHSGVPGSFAFHCPDEDVFLAGTVNSILVQPFEVIERYLAAV</sequence>
<feature type="domain" description="Beta-lactamase-related" evidence="1">
    <location>
        <begin position="35"/>
        <end position="349"/>
    </location>
</feature>
<evidence type="ECO:0000313" key="2">
    <source>
        <dbReference type="EMBL" id="WIM69450.1"/>
    </source>
</evidence>
<dbReference type="InterPro" id="IPR012338">
    <property type="entry name" value="Beta-lactam/transpept-like"/>
</dbReference>
<gene>
    <name evidence="2" type="ORF">QP029_09325</name>
</gene>
<accession>A0ABY8VIF9</accession>
<dbReference type="EC" id="3.1.1.103" evidence="2"/>